<evidence type="ECO:0000313" key="4">
    <source>
        <dbReference type="EMBL" id="QYO75468.1"/>
    </source>
</evidence>
<dbReference type="RefSeq" id="WP_220303967.1">
    <property type="nucleotide sequence ID" value="NZ_CP080590.1"/>
</dbReference>
<keyword evidence="1" id="KW-0808">Transferase</keyword>
<dbReference type="SUPFAM" id="SSF55729">
    <property type="entry name" value="Acyl-CoA N-acyltransferases (Nat)"/>
    <property type="match status" value="1"/>
</dbReference>
<dbReference type="InterPro" id="IPR016181">
    <property type="entry name" value="Acyl_CoA_acyltransferase"/>
</dbReference>
<proteinExistence type="predicted"/>
<protein>
    <submittedName>
        <fullName evidence="4">GNAT family N-acetyltransferase</fullName>
    </submittedName>
</protein>
<reference evidence="4 5" key="1">
    <citation type="submission" date="2021-08" db="EMBL/GenBank/DDBJ databases">
        <title>Devosia salina sp. nov., isolated from the South China Sea sediment.</title>
        <authorList>
            <person name="Zhou Z."/>
        </authorList>
    </citation>
    <scope>NUCLEOTIDE SEQUENCE [LARGE SCALE GENOMIC DNA]</scope>
    <source>
        <strain evidence="4 5">SCS-3</strain>
    </source>
</reference>
<dbReference type="InterPro" id="IPR000182">
    <property type="entry name" value="GNAT_dom"/>
</dbReference>
<sequence>MADFVRLRRALAEPVALSGLAPGVEILPLWRSKPIELHRLLGRAYADGGGTVDNFDQWWWPLVEDAEFDPELVVILADAAGDPLGLVQCWTSSFVKDIVVDPSARNRGLGSALLTRAFALLRERGHPHVDLKVEATNSAARRFYARHGMTEVDS</sequence>
<gene>
    <name evidence="4" type="ORF">K1X15_12540</name>
</gene>
<dbReference type="Proteomes" id="UP000825799">
    <property type="component" value="Chromosome"/>
</dbReference>
<dbReference type="Gene3D" id="3.40.630.30">
    <property type="match status" value="1"/>
</dbReference>
<accession>A0ABX8WAJ8</accession>
<dbReference type="Pfam" id="PF00583">
    <property type="entry name" value="Acetyltransf_1"/>
    <property type="match status" value="1"/>
</dbReference>
<dbReference type="InterPro" id="IPR050832">
    <property type="entry name" value="Bact_Acetyltransf"/>
</dbReference>
<feature type="domain" description="N-acetyltransferase" evidence="3">
    <location>
        <begin position="24"/>
        <end position="154"/>
    </location>
</feature>
<evidence type="ECO:0000256" key="1">
    <source>
        <dbReference type="ARBA" id="ARBA00022679"/>
    </source>
</evidence>
<evidence type="ECO:0000259" key="3">
    <source>
        <dbReference type="PROSITE" id="PS51186"/>
    </source>
</evidence>
<evidence type="ECO:0000256" key="2">
    <source>
        <dbReference type="ARBA" id="ARBA00023315"/>
    </source>
</evidence>
<keyword evidence="5" id="KW-1185">Reference proteome</keyword>
<dbReference type="PANTHER" id="PTHR43877:SF2">
    <property type="entry name" value="AMINOALKYLPHOSPHONATE N-ACETYLTRANSFERASE-RELATED"/>
    <property type="match status" value="1"/>
</dbReference>
<keyword evidence="2" id="KW-0012">Acyltransferase</keyword>
<dbReference type="PROSITE" id="PS51186">
    <property type="entry name" value="GNAT"/>
    <property type="match status" value="1"/>
</dbReference>
<dbReference type="EMBL" id="CP080590">
    <property type="protein sequence ID" value="QYO75468.1"/>
    <property type="molecule type" value="Genomic_DNA"/>
</dbReference>
<name>A0ABX8WAJ8_9HYPH</name>
<organism evidence="4 5">
    <name type="scientific">Devosia salina</name>
    <dbReference type="NCBI Taxonomy" id="2860336"/>
    <lineage>
        <taxon>Bacteria</taxon>
        <taxon>Pseudomonadati</taxon>
        <taxon>Pseudomonadota</taxon>
        <taxon>Alphaproteobacteria</taxon>
        <taxon>Hyphomicrobiales</taxon>
        <taxon>Devosiaceae</taxon>
        <taxon>Devosia</taxon>
    </lineage>
</organism>
<dbReference type="CDD" id="cd04301">
    <property type="entry name" value="NAT_SF"/>
    <property type="match status" value="1"/>
</dbReference>
<dbReference type="PANTHER" id="PTHR43877">
    <property type="entry name" value="AMINOALKYLPHOSPHONATE N-ACETYLTRANSFERASE-RELATED-RELATED"/>
    <property type="match status" value="1"/>
</dbReference>
<evidence type="ECO:0000313" key="5">
    <source>
        <dbReference type="Proteomes" id="UP000825799"/>
    </source>
</evidence>